<dbReference type="NCBIfam" id="NF040535">
    <property type="entry name" value="LiaF_C_term"/>
    <property type="match status" value="1"/>
</dbReference>
<keyword evidence="1" id="KW-1133">Transmembrane helix</keyword>
<dbReference type="GO" id="GO:0016020">
    <property type="term" value="C:membrane"/>
    <property type="evidence" value="ECO:0007669"/>
    <property type="project" value="InterPro"/>
</dbReference>
<name>A0A5R9DUV5_9LACT</name>
<feature type="domain" description="Cell wall-active antibiotics response LiaF-like C-terminal" evidence="2">
    <location>
        <begin position="155"/>
        <end position="266"/>
    </location>
</feature>
<feature type="transmembrane region" description="Helical" evidence="1">
    <location>
        <begin position="24"/>
        <end position="42"/>
    </location>
</feature>
<dbReference type="EMBL" id="VBSP01000020">
    <property type="protein sequence ID" value="TLQ41082.1"/>
    <property type="molecule type" value="Genomic_DNA"/>
</dbReference>
<evidence type="ECO:0000259" key="2">
    <source>
        <dbReference type="Pfam" id="PF09922"/>
    </source>
</evidence>
<organism evidence="3 4">
    <name type="scientific">Ruoffia tabacinasalis</name>
    <dbReference type="NCBI Taxonomy" id="87458"/>
    <lineage>
        <taxon>Bacteria</taxon>
        <taxon>Bacillati</taxon>
        <taxon>Bacillota</taxon>
        <taxon>Bacilli</taxon>
        <taxon>Lactobacillales</taxon>
        <taxon>Aerococcaceae</taxon>
        <taxon>Ruoffia</taxon>
    </lineage>
</organism>
<dbReference type="Proteomes" id="UP000306420">
    <property type="component" value="Unassembled WGS sequence"/>
</dbReference>
<dbReference type="Pfam" id="PF09922">
    <property type="entry name" value="LiaF-like_C"/>
    <property type="match status" value="1"/>
</dbReference>
<protein>
    <recommendedName>
        <fullName evidence="2">Cell wall-active antibiotics response LiaF-like C-terminal domain-containing protein</fullName>
    </recommendedName>
</protein>
<keyword evidence="1" id="KW-0812">Transmembrane</keyword>
<gene>
    <name evidence="3" type="ORF">FEZ33_06780</name>
</gene>
<dbReference type="PIRSF" id="PIRSF031509">
    <property type="entry name" value="Cell_wall_LiaF/YvqF"/>
    <property type="match status" value="1"/>
</dbReference>
<proteinExistence type="predicted"/>
<dbReference type="InterPro" id="IPR047793">
    <property type="entry name" value="LiaF_C"/>
</dbReference>
<reference evidence="3 4" key="1">
    <citation type="submission" date="2019-05" db="EMBL/GenBank/DDBJ databases">
        <title>The metagenome of a microbial culture collection derived from dairy environment covers the genomic content of the human microbiome.</title>
        <authorList>
            <person name="Roder T."/>
            <person name="Wuthrich D."/>
            <person name="Sattari Z."/>
            <person name="Von Ah U."/>
            <person name="Bar C."/>
            <person name="Ronchi F."/>
            <person name="Macpherson A.J."/>
            <person name="Ganal-Vonarburg S.C."/>
            <person name="Bruggmann R."/>
            <person name="Vergeres G."/>
        </authorList>
    </citation>
    <scope>NUCLEOTIDE SEQUENCE [LARGE SCALE GENOMIC DNA]</scope>
    <source>
        <strain evidence="3 4">FAM 24227</strain>
    </source>
</reference>
<evidence type="ECO:0000313" key="4">
    <source>
        <dbReference type="Proteomes" id="UP000306420"/>
    </source>
</evidence>
<dbReference type="InterPro" id="IPR024425">
    <property type="entry name" value="LiaF-like_C"/>
</dbReference>
<dbReference type="AlphaFoldDB" id="A0A5R9DUV5"/>
<feature type="transmembrane region" description="Helical" evidence="1">
    <location>
        <begin position="48"/>
        <end position="67"/>
    </location>
</feature>
<comment type="caution">
    <text evidence="3">The sequence shown here is derived from an EMBL/GenBank/DDBJ whole genome shotgun (WGS) entry which is preliminary data.</text>
</comment>
<evidence type="ECO:0000256" key="1">
    <source>
        <dbReference type="SAM" id="Phobius"/>
    </source>
</evidence>
<sequence length="269" mass="31115">MKFIFYFRICYTDFMEQRCFMQKFLKQNIFIVFAISLVLILFDIFLDWKIIGLIGVSFILFIVGLFIGNRILRLIIFVGALFLLILSLLMIQSVWVLLLVIILFLILFRTKDGNELIHFKSALILPKKSESNYLGVQLIEPQSEQRTILNQESIFDSYREKKVDFEWDDVNIVLFGGNHILDFGNTILPQGETTIVIRKMFGRTRLIIPNDIGVKLNISTISGGVVFESQRYSLTADNFRWMSPDYGDSNRKVNVIVSVTFGDVEVIIL</sequence>
<accession>A0A5R9DUV5</accession>
<feature type="transmembrane region" description="Helical" evidence="1">
    <location>
        <begin position="74"/>
        <end position="107"/>
    </location>
</feature>
<evidence type="ECO:0000313" key="3">
    <source>
        <dbReference type="EMBL" id="TLQ41082.1"/>
    </source>
</evidence>
<dbReference type="InterPro" id="IPR016975">
    <property type="entry name" value="Cell_wall_LiaF"/>
</dbReference>
<keyword evidence="1" id="KW-0472">Membrane</keyword>